<comment type="similarity">
    <text evidence="2">Belongs to the tryptophan 2-monooxygenase family.</text>
</comment>
<feature type="domain" description="Amine oxidase" evidence="7">
    <location>
        <begin position="40"/>
        <end position="523"/>
    </location>
</feature>
<evidence type="ECO:0000313" key="8">
    <source>
        <dbReference type="EMBL" id="SFU67357.1"/>
    </source>
</evidence>
<evidence type="ECO:0000256" key="3">
    <source>
        <dbReference type="ARBA" id="ARBA00012535"/>
    </source>
</evidence>
<accession>A0A1I7I382</accession>
<dbReference type="EMBL" id="FPBZ01000014">
    <property type="protein sequence ID" value="SFU67357.1"/>
    <property type="molecule type" value="Genomic_DNA"/>
</dbReference>
<evidence type="ECO:0000256" key="1">
    <source>
        <dbReference type="ARBA" id="ARBA00004814"/>
    </source>
</evidence>
<evidence type="ECO:0000256" key="2">
    <source>
        <dbReference type="ARBA" id="ARBA00005833"/>
    </source>
</evidence>
<proteinExistence type="inferred from homology"/>
<dbReference type="InterPro" id="IPR002937">
    <property type="entry name" value="Amino_oxidase"/>
</dbReference>
<dbReference type="Gene3D" id="3.50.50.60">
    <property type="entry name" value="FAD/NAD(P)-binding domain"/>
    <property type="match status" value="1"/>
</dbReference>
<protein>
    <recommendedName>
        <fullName evidence="4">Tryptophan 2-monooxygenase</fullName>
        <ecNumber evidence="3">1.13.12.3</ecNumber>
    </recommendedName>
</protein>
<evidence type="ECO:0000256" key="5">
    <source>
        <dbReference type="ARBA" id="ARBA00023070"/>
    </source>
</evidence>
<sequence>MVKILDGTMDNDPLTPLTTLSQECKNSLKNMQVAVVGAGLGGLMAGLRLSQHGVKVTVYEAHPQVGGRVRSNARFAEGRIIEEGAELIGSFHTVWLQLARKYGIAMINRMGDLEYEREGLNLKLRLDNTKDMTWREIAQLNKDVDEVLKSIADEAAKITQETCPWKESPFRLPFLSLYDKMTVKEALIRKHKVSPYNPKQQRLWKMLELRLVNDEVDQLDKMNYLGLLLKVKGGQSERFEIGEDSDSIGMRYWNELEIFRCADGNQRLANEMKCEIEKKGGTLMLETAVTQIDIHPQNVQLRTRKVAWPGGKLGSTGGPTEFKYVVLAIPPTVWGDVTIRDNNSPVDLMKEIAEIDDMGDGPAVKFFSRFKSRFWITEEIPSAPSGGTLKLGQIWEGTDNQMQTKGQDVLLNVFAGPILPDPTTKKGHRPPKESEMKRELVKLYPSYSNELIKPSYYKDWPAEPFIMTGYWTPKANGEIFRVGPKLNSAFHKRLYFAGEHTHVSYFGYMEGALRSGIRAANLLMGESCGMSVDPCPPEVRVA</sequence>
<dbReference type="GO" id="GO:0050361">
    <property type="term" value="F:tryptophan 2-monooxygenase activity"/>
    <property type="evidence" value="ECO:0007669"/>
    <property type="project" value="UniProtKB-EC"/>
</dbReference>
<dbReference type="RefSeq" id="WP_074975369.1">
    <property type="nucleotide sequence ID" value="NZ_FPBZ01000014.1"/>
</dbReference>
<dbReference type="InterPro" id="IPR050281">
    <property type="entry name" value="Flavin_monoamine_oxidase"/>
</dbReference>
<dbReference type="Pfam" id="PF01593">
    <property type="entry name" value="Amino_oxidase"/>
    <property type="match status" value="1"/>
</dbReference>
<dbReference type="Proteomes" id="UP000182649">
    <property type="component" value="Unassembled WGS sequence"/>
</dbReference>
<evidence type="ECO:0000256" key="4">
    <source>
        <dbReference type="ARBA" id="ARBA00017871"/>
    </source>
</evidence>
<dbReference type="SUPFAM" id="SSF51905">
    <property type="entry name" value="FAD/NAD(P)-binding domain"/>
    <property type="match status" value="1"/>
</dbReference>
<dbReference type="EC" id="1.13.12.3" evidence="3"/>
<reference evidence="8 9" key="1">
    <citation type="submission" date="2016-10" db="EMBL/GenBank/DDBJ databases">
        <authorList>
            <person name="de Groot N.N."/>
        </authorList>
    </citation>
    <scope>NUCLEOTIDE SEQUENCE [LARGE SCALE GENOMIC DNA]</scope>
    <source>
        <strain evidence="8 9">Nl14</strain>
    </source>
</reference>
<dbReference type="PANTHER" id="PTHR10742">
    <property type="entry name" value="FLAVIN MONOAMINE OXIDASE"/>
    <property type="match status" value="1"/>
</dbReference>
<comment type="catalytic activity">
    <reaction evidence="6">
        <text>L-tryptophan + O2 = indole-3-acetamide + CO2 + H2O</text>
        <dbReference type="Rhea" id="RHEA:16165"/>
        <dbReference type="ChEBI" id="CHEBI:15377"/>
        <dbReference type="ChEBI" id="CHEBI:15379"/>
        <dbReference type="ChEBI" id="CHEBI:16031"/>
        <dbReference type="ChEBI" id="CHEBI:16526"/>
        <dbReference type="ChEBI" id="CHEBI:57912"/>
        <dbReference type="EC" id="1.13.12.3"/>
    </reaction>
</comment>
<dbReference type="PANTHER" id="PTHR10742:SF410">
    <property type="entry name" value="LYSINE-SPECIFIC HISTONE DEMETHYLASE 2"/>
    <property type="match status" value="1"/>
</dbReference>
<dbReference type="InterPro" id="IPR036188">
    <property type="entry name" value="FAD/NAD-bd_sf"/>
</dbReference>
<name>A0A1I7I382_9PROT</name>
<organism evidence="8 9">
    <name type="scientific">Nitrosospira multiformis</name>
    <dbReference type="NCBI Taxonomy" id="1231"/>
    <lineage>
        <taxon>Bacteria</taxon>
        <taxon>Pseudomonadati</taxon>
        <taxon>Pseudomonadota</taxon>
        <taxon>Betaproteobacteria</taxon>
        <taxon>Nitrosomonadales</taxon>
        <taxon>Nitrosomonadaceae</taxon>
        <taxon>Nitrosospira</taxon>
    </lineage>
</organism>
<evidence type="ECO:0000313" key="9">
    <source>
        <dbReference type="Proteomes" id="UP000182649"/>
    </source>
</evidence>
<dbReference type="GO" id="GO:0009851">
    <property type="term" value="P:auxin biosynthetic process"/>
    <property type="evidence" value="ECO:0007669"/>
    <property type="project" value="UniProtKB-KW"/>
</dbReference>
<dbReference type="OrthoDB" id="3972913at2"/>
<evidence type="ECO:0000256" key="6">
    <source>
        <dbReference type="ARBA" id="ARBA00047321"/>
    </source>
</evidence>
<dbReference type="PRINTS" id="PR00419">
    <property type="entry name" value="ADXRDTASE"/>
</dbReference>
<comment type="pathway">
    <text evidence="1">Plant hormone metabolism; auxin biosynthesis.</text>
</comment>
<keyword evidence="5" id="KW-0073">Auxin biosynthesis</keyword>
<gene>
    <name evidence="8" type="ORF">SAMN05216417_1142</name>
</gene>
<dbReference type="AlphaFoldDB" id="A0A1I7I382"/>
<evidence type="ECO:0000259" key="7">
    <source>
        <dbReference type="Pfam" id="PF01593"/>
    </source>
</evidence>